<dbReference type="OrthoDB" id="3191258at2"/>
<dbReference type="InterPro" id="IPR016040">
    <property type="entry name" value="NAD(P)-bd_dom"/>
</dbReference>
<evidence type="ECO:0000313" key="3">
    <source>
        <dbReference type="Proteomes" id="UP000431401"/>
    </source>
</evidence>
<dbReference type="PANTHER" id="PTHR43355">
    <property type="entry name" value="FLAVIN REDUCTASE (NADPH)"/>
    <property type="match status" value="1"/>
</dbReference>
<organism evidence="2 3">
    <name type="scientific">Nocardia aurantia</name>
    <dbReference type="NCBI Taxonomy" id="2585199"/>
    <lineage>
        <taxon>Bacteria</taxon>
        <taxon>Bacillati</taxon>
        <taxon>Actinomycetota</taxon>
        <taxon>Actinomycetes</taxon>
        <taxon>Mycobacteriales</taxon>
        <taxon>Nocardiaceae</taxon>
        <taxon>Nocardia</taxon>
    </lineage>
</organism>
<dbReference type="PANTHER" id="PTHR43355:SF2">
    <property type="entry name" value="FLAVIN REDUCTASE (NADPH)"/>
    <property type="match status" value="1"/>
</dbReference>
<accession>A0A7K0DYY2</accession>
<dbReference type="InterPro" id="IPR036291">
    <property type="entry name" value="NAD(P)-bd_dom_sf"/>
</dbReference>
<proteinExistence type="predicted"/>
<dbReference type="RefSeq" id="WP_153348022.1">
    <property type="nucleotide sequence ID" value="NZ_WEGI01000015.1"/>
</dbReference>
<dbReference type="InterPro" id="IPR051606">
    <property type="entry name" value="Polyketide_Oxido-like"/>
</dbReference>
<protein>
    <recommendedName>
        <fullName evidence="1">NAD(P)-binding domain-containing protein</fullName>
    </recommendedName>
</protein>
<feature type="domain" description="NAD(P)-binding" evidence="1">
    <location>
        <begin position="8"/>
        <end position="189"/>
    </location>
</feature>
<dbReference type="Pfam" id="PF13460">
    <property type="entry name" value="NAD_binding_10"/>
    <property type="match status" value="1"/>
</dbReference>
<dbReference type="Gene3D" id="3.40.50.720">
    <property type="entry name" value="NAD(P)-binding Rossmann-like Domain"/>
    <property type="match status" value="1"/>
</dbReference>
<name>A0A7K0DYY2_9NOCA</name>
<dbReference type="GO" id="GO:0016646">
    <property type="term" value="F:oxidoreductase activity, acting on the CH-NH group of donors, NAD or NADP as acceptor"/>
    <property type="evidence" value="ECO:0007669"/>
    <property type="project" value="TreeGrafter"/>
</dbReference>
<dbReference type="AlphaFoldDB" id="A0A7K0DYY2"/>
<reference evidence="2 3" key="1">
    <citation type="submission" date="2019-10" db="EMBL/GenBank/DDBJ databases">
        <title>Nocardia macrotermitis sp. nov. and Nocardia aurantia sp. nov., isolated from the gut of fungus growing-termite Macrotermes natalensis.</title>
        <authorList>
            <person name="Benndorf R."/>
            <person name="Schwitalla J."/>
            <person name="Martin K."/>
            <person name="De Beer W."/>
            <person name="Kaster A.-K."/>
            <person name="Vollmers J."/>
            <person name="Poulsen M."/>
            <person name="Beemelmanns C."/>
        </authorList>
    </citation>
    <scope>NUCLEOTIDE SEQUENCE [LARGE SCALE GENOMIC DNA]</scope>
    <source>
        <strain evidence="2 3">RB56</strain>
    </source>
</reference>
<dbReference type="EMBL" id="WEGI01000015">
    <property type="protein sequence ID" value="MQY30727.1"/>
    <property type="molecule type" value="Genomic_DNA"/>
</dbReference>
<sequence>MAKIIVFGAGGRAGRTIAAAAAARGHSVTGVVRDPGRYPDLGAVTGDVTDAAAVATLAAGHDVAVHAAVDLTDPDFFAKAAGALTSGLPAAGVSRLIAVGLASNLATADGTLLRDTPDYPNEYRGFYLGHEAGTDRLRDAALDWTVLAPAGDFDHTGEPVGGYRVANADATLRITYPDFARAVLDEIERPGHNRRYVGLTAA</sequence>
<gene>
    <name evidence="2" type="ORF">NRB56_63300</name>
</gene>
<evidence type="ECO:0000313" key="2">
    <source>
        <dbReference type="EMBL" id="MQY30727.1"/>
    </source>
</evidence>
<evidence type="ECO:0000259" key="1">
    <source>
        <dbReference type="Pfam" id="PF13460"/>
    </source>
</evidence>
<comment type="caution">
    <text evidence="2">The sequence shown here is derived from an EMBL/GenBank/DDBJ whole genome shotgun (WGS) entry which is preliminary data.</text>
</comment>
<dbReference type="SUPFAM" id="SSF51735">
    <property type="entry name" value="NAD(P)-binding Rossmann-fold domains"/>
    <property type="match status" value="1"/>
</dbReference>
<keyword evidence="3" id="KW-1185">Reference proteome</keyword>
<dbReference type="Proteomes" id="UP000431401">
    <property type="component" value="Unassembled WGS sequence"/>
</dbReference>